<sequence length="187" mass="19717">MWIHRAAFAAVILTAAAPVSASAELTIEELRGGILAQGCCGQGTNKESGVAINAEIVFASPKFLSVLGSPRPVVGASVATNTGATSQIYTGLEWRFTLSPRFFVSGGGGVAIHDGETDPFDPVADAARISTTLFLGCRALFRLNGNVGYQINDRVSAMFYWAHISNAGLCQDNEGLDHTGMRLGYSF</sequence>
<reference evidence="1" key="1">
    <citation type="submission" date="2018-06" db="EMBL/GenBank/DDBJ databases">
        <authorList>
            <person name="Zhirakovskaya E."/>
        </authorList>
    </citation>
    <scope>NUCLEOTIDE SEQUENCE</scope>
</reference>
<gene>
    <name evidence="1" type="ORF">MNBD_ALPHA05-1000</name>
</gene>
<dbReference type="Gene3D" id="2.40.160.20">
    <property type="match status" value="1"/>
</dbReference>
<evidence type="ECO:0008006" key="2">
    <source>
        <dbReference type="Google" id="ProtNLM"/>
    </source>
</evidence>
<protein>
    <recommendedName>
        <fullName evidence="2">Acyloxyacyl hydrolase</fullName>
    </recommendedName>
</protein>
<proteinExistence type="predicted"/>
<accession>A0A3B0RKR0</accession>
<evidence type="ECO:0000313" key="1">
    <source>
        <dbReference type="EMBL" id="VAV92599.1"/>
    </source>
</evidence>
<organism evidence="1">
    <name type="scientific">hydrothermal vent metagenome</name>
    <dbReference type="NCBI Taxonomy" id="652676"/>
    <lineage>
        <taxon>unclassified sequences</taxon>
        <taxon>metagenomes</taxon>
        <taxon>ecological metagenomes</taxon>
    </lineage>
</organism>
<name>A0A3B0RKR0_9ZZZZ</name>
<dbReference type="InterPro" id="IPR018550">
    <property type="entry name" value="Lipid-A_deacylase-rel"/>
</dbReference>
<dbReference type="Pfam" id="PF09411">
    <property type="entry name" value="PagL"/>
    <property type="match status" value="1"/>
</dbReference>
<dbReference type="EMBL" id="UOEH01000092">
    <property type="protein sequence ID" value="VAV92599.1"/>
    <property type="molecule type" value="Genomic_DNA"/>
</dbReference>
<dbReference type="AlphaFoldDB" id="A0A3B0RKR0"/>